<evidence type="ECO:0000313" key="2">
    <source>
        <dbReference type="EMBL" id="MBU4683282.1"/>
    </source>
</evidence>
<reference evidence="3" key="1">
    <citation type="submission" date="2023-07" db="EMBL/GenBank/DDBJ databases">
        <title>Cedecea davisae an AmpC producer and its therapeutic implications.</title>
        <authorList>
            <person name="Notter J."/>
        </authorList>
    </citation>
    <scope>NUCLEOTIDE SEQUENCE [LARGE SCALE GENOMIC DNA]</scope>
    <source>
        <strain evidence="3">1</strain>
    </source>
</reference>
<dbReference type="EMBL" id="JAGRYU010000025">
    <property type="protein sequence ID" value="MBU4683282.1"/>
    <property type="molecule type" value="Genomic_DNA"/>
</dbReference>
<protein>
    <submittedName>
        <fullName evidence="2">Uncharacterized protein</fullName>
    </submittedName>
</protein>
<accession>A0ABS6DJD9</accession>
<keyword evidence="1" id="KW-0472">Membrane</keyword>
<name>A0ABS6DJD9_9ENTR</name>
<dbReference type="Proteomes" id="UP000686327">
    <property type="component" value="Unassembled WGS sequence"/>
</dbReference>
<feature type="transmembrane region" description="Helical" evidence="1">
    <location>
        <begin position="183"/>
        <end position="203"/>
    </location>
</feature>
<proteinExistence type="predicted"/>
<evidence type="ECO:0000313" key="3">
    <source>
        <dbReference type="Proteomes" id="UP000686327"/>
    </source>
</evidence>
<comment type="caution">
    <text evidence="2">The sequence shown here is derived from an EMBL/GenBank/DDBJ whole genome shotgun (WGS) entry which is preliminary data.</text>
</comment>
<organism evidence="2 3">
    <name type="scientific">Cedecea davisae</name>
    <dbReference type="NCBI Taxonomy" id="158484"/>
    <lineage>
        <taxon>Bacteria</taxon>
        <taxon>Pseudomonadati</taxon>
        <taxon>Pseudomonadota</taxon>
        <taxon>Gammaproteobacteria</taxon>
        <taxon>Enterobacterales</taxon>
        <taxon>Enterobacteriaceae</taxon>
        <taxon>Cedecea</taxon>
    </lineage>
</organism>
<evidence type="ECO:0000256" key="1">
    <source>
        <dbReference type="SAM" id="Phobius"/>
    </source>
</evidence>
<keyword evidence="1" id="KW-1133">Transmembrane helix</keyword>
<keyword evidence="1" id="KW-0812">Transmembrane</keyword>
<dbReference type="RefSeq" id="WP_216376314.1">
    <property type="nucleotide sequence ID" value="NZ_JAGRYT010000014.1"/>
</dbReference>
<feature type="transmembrane region" description="Helical" evidence="1">
    <location>
        <begin position="6"/>
        <end position="25"/>
    </location>
</feature>
<gene>
    <name evidence="2" type="ORF">KC222_14810</name>
</gene>
<keyword evidence="3" id="KW-1185">Reference proteome</keyword>
<sequence length="218" mass="25198">MDTSSLTLIGTLIVALISGLLAITANSSTKEKEIKLSVYEKLGVEVHEALEKLENNFQYLLLTFCTRKTLRRNNLINASERISIDVEKIRELRVRVKFFDEKSYFLYEEAINIHGKLLPEILGYRQNGLPIPINPHKEYTYYEKKKFQYLLEKSISKINENKEKITTTVSSKYRKTISSSRKIIFLLILVIVCSIVAITQTPVKKEESYNKDITLLCL</sequence>